<dbReference type="WBParaSite" id="Hba_15418">
    <property type="protein sequence ID" value="Hba_15418"/>
    <property type="gene ID" value="Hba_15418"/>
</dbReference>
<evidence type="ECO:0000256" key="2">
    <source>
        <dbReference type="SAM" id="SignalP"/>
    </source>
</evidence>
<feature type="chain" id="PRO_5009311167" evidence="2">
    <location>
        <begin position="34"/>
        <end position="420"/>
    </location>
</feature>
<evidence type="ECO:0000313" key="4">
    <source>
        <dbReference type="Proteomes" id="UP000095283"/>
    </source>
</evidence>
<sequence>MAFCLCPLLRTRCFHTFLVSAVLFLAHLSPFDPMDTTGEMVTCHCAIWTNRLRHTVIGGAMLPASFNHMQTFDPQTFHYTSYGYNPSFASMYNTPVSTVMVQQQAPSYSYPDAAYSVKSESDTSPGDCYDSAKKSVAIATIDELRKQLTTGCYSSSECRDADIPAELSLPYPMAFCLCPLLRTRCFHTFLVSAVLFLAHLSPFDPMDTTGEMVTCHCAIWTNRLRHTVIGGAMLPASFNHMQTFDPQTFHYNTYAAYNPPLTTAYGSPISSTHQHVPTFYPDPSYSIKSDSDTSPEDKRKIQSCKPTYIKAFLGSPMKAYLAKRAKNNDAAKKSRLNRRQREKSTLQIVEKLRQENESLRAEVIEMRQIITDLRKQINSGCYTPQDPVLRETSNQLNDANQNSMSSYQGFQINFNIGNQI</sequence>
<dbReference type="Gene3D" id="1.20.5.170">
    <property type="match status" value="1"/>
</dbReference>
<dbReference type="AlphaFoldDB" id="A0A1I7XCQ3"/>
<evidence type="ECO:0000259" key="3">
    <source>
        <dbReference type="PROSITE" id="PS50217"/>
    </source>
</evidence>
<protein>
    <submittedName>
        <fullName evidence="5">BZIP domain-containing protein</fullName>
    </submittedName>
</protein>
<accession>A0A1I7XCQ3</accession>
<organism evidence="4 5">
    <name type="scientific">Heterorhabditis bacteriophora</name>
    <name type="common">Entomopathogenic nematode worm</name>
    <dbReference type="NCBI Taxonomy" id="37862"/>
    <lineage>
        <taxon>Eukaryota</taxon>
        <taxon>Metazoa</taxon>
        <taxon>Ecdysozoa</taxon>
        <taxon>Nematoda</taxon>
        <taxon>Chromadorea</taxon>
        <taxon>Rhabditida</taxon>
        <taxon>Rhabditina</taxon>
        <taxon>Rhabditomorpha</taxon>
        <taxon>Strongyloidea</taxon>
        <taxon>Heterorhabditidae</taxon>
        <taxon>Heterorhabditis</taxon>
    </lineage>
</organism>
<dbReference type="PROSITE" id="PS50217">
    <property type="entry name" value="BZIP"/>
    <property type="match status" value="1"/>
</dbReference>
<reference evidence="5" key="1">
    <citation type="submission" date="2016-11" db="UniProtKB">
        <authorList>
            <consortium name="WormBaseParasite"/>
        </authorList>
    </citation>
    <scope>IDENTIFICATION</scope>
</reference>
<dbReference type="Pfam" id="PF07716">
    <property type="entry name" value="bZIP_2"/>
    <property type="match status" value="1"/>
</dbReference>
<evidence type="ECO:0000313" key="5">
    <source>
        <dbReference type="WBParaSite" id="Hba_15418"/>
    </source>
</evidence>
<feature type="signal peptide" evidence="2">
    <location>
        <begin position="1"/>
        <end position="33"/>
    </location>
</feature>
<proteinExistence type="predicted"/>
<dbReference type="SUPFAM" id="SSF57959">
    <property type="entry name" value="Leucine zipper domain"/>
    <property type="match status" value="1"/>
</dbReference>
<dbReference type="PANTHER" id="PTHR23334">
    <property type="entry name" value="CCAAT/ENHANCER BINDING PROTEIN"/>
    <property type="match status" value="1"/>
</dbReference>
<dbReference type="GO" id="GO:0006351">
    <property type="term" value="P:DNA-templated transcription"/>
    <property type="evidence" value="ECO:0007669"/>
    <property type="project" value="InterPro"/>
</dbReference>
<dbReference type="GO" id="GO:0000978">
    <property type="term" value="F:RNA polymerase II cis-regulatory region sequence-specific DNA binding"/>
    <property type="evidence" value="ECO:0007669"/>
    <property type="project" value="TreeGrafter"/>
</dbReference>
<dbReference type="GO" id="GO:0000981">
    <property type="term" value="F:DNA-binding transcription factor activity, RNA polymerase II-specific"/>
    <property type="evidence" value="ECO:0007669"/>
    <property type="project" value="TreeGrafter"/>
</dbReference>
<keyword evidence="1" id="KW-0175">Coiled coil</keyword>
<evidence type="ECO:0000256" key="1">
    <source>
        <dbReference type="SAM" id="Coils"/>
    </source>
</evidence>
<feature type="coiled-coil region" evidence="1">
    <location>
        <begin position="342"/>
        <end position="376"/>
    </location>
</feature>
<keyword evidence="2" id="KW-0732">Signal</keyword>
<dbReference type="CDD" id="cd14695">
    <property type="entry name" value="bZIP_HLF"/>
    <property type="match status" value="1"/>
</dbReference>
<name>A0A1I7XCQ3_HETBA</name>
<dbReference type="Proteomes" id="UP000095283">
    <property type="component" value="Unplaced"/>
</dbReference>
<dbReference type="SMART" id="SM00338">
    <property type="entry name" value="BRLZ"/>
    <property type="match status" value="1"/>
</dbReference>
<feature type="domain" description="BZIP" evidence="3">
    <location>
        <begin position="323"/>
        <end position="380"/>
    </location>
</feature>
<dbReference type="InterPro" id="IPR031106">
    <property type="entry name" value="C/EBP"/>
</dbReference>
<dbReference type="InterPro" id="IPR046347">
    <property type="entry name" value="bZIP_sf"/>
</dbReference>
<dbReference type="PANTHER" id="PTHR23334:SF72">
    <property type="entry name" value="PROTEIN MABIKI"/>
    <property type="match status" value="1"/>
</dbReference>
<keyword evidence="4" id="KW-1185">Reference proteome</keyword>
<dbReference type="InterPro" id="IPR004827">
    <property type="entry name" value="bZIP"/>
</dbReference>